<reference evidence="1" key="1">
    <citation type="journal article" date="2020" name="Stud. Mycol.">
        <title>101 Dothideomycetes genomes: a test case for predicting lifestyles and emergence of pathogens.</title>
        <authorList>
            <person name="Haridas S."/>
            <person name="Albert R."/>
            <person name="Binder M."/>
            <person name="Bloem J."/>
            <person name="Labutti K."/>
            <person name="Salamov A."/>
            <person name="Andreopoulos B."/>
            <person name="Baker S."/>
            <person name="Barry K."/>
            <person name="Bills G."/>
            <person name="Bluhm B."/>
            <person name="Cannon C."/>
            <person name="Castanera R."/>
            <person name="Culley D."/>
            <person name="Daum C."/>
            <person name="Ezra D."/>
            <person name="Gonzalez J."/>
            <person name="Henrissat B."/>
            <person name="Kuo A."/>
            <person name="Liang C."/>
            <person name="Lipzen A."/>
            <person name="Lutzoni F."/>
            <person name="Magnuson J."/>
            <person name="Mondo S."/>
            <person name="Nolan M."/>
            <person name="Ohm R."/>
            <person name="Pangilinan J."/>
            <person name="Park H.-J."/>
            <person name="Ramirez L."/>
            <person name="Alfaro M."/>
            <person name="Sun H."/>
            <person name="Tritt A."/>
            <person name="Yoshinaga Y."/>
            <person name="Zwiers L.-H."/>
            <person name="Turgeon B."/>
            <person name="Goodwin S."/>
            <person name="Spatafora J."/>
            <person name="Crous P."/>
            <person name="Grigoriev I."/>
        </authorList>
    </citation>
    <scope>NUCLEOTIDE SEQUENCE</scope>
    <source>
        <strain evidence="1">CBS 125425</strain>
    </source>
</reference>
<dbReference type="Proteomes" id="UP000799444">
    <property type="component" value="Unassembled WGS sequence"/>
</dbReference>
<comment type="caution">
    <text evidence="1">The sequence shown here is derived from an EMBL/GenBank/DDBJ whole genome shotgun (WGS) entry which is preliminary data.</text>
</comment>
<accession>A0A9P4V0D0</accession>
<organism evidence="1 2">
    <name type="scientific">Polyplosphaeria fusca</name>
    <dbReference type="NCBI Taxonomy" id="682080"/>
    <lineage>
        <taxon>Eukaryota</taxon>
        <taxon>Fungi</taxon>
        <taxon>Dikarya</taxon>
        <taxon>Ascomycota</taxon>
        <taxon>Pezizomycotina</taxon>
        <taxon>Dothideomycetes</taxon>
        <taxon>Pleosporomycetidae</taxon>
        <taxon>Pleosporales</taxon>
        <taxon>Tetraplosphaeriaceae</taxon>
        <taxon>Polyplosphaeria</taxon>
    </lineage>
</organism>
<dbReference type="InterPro" id="IPR018565">
    <property type="entry name" value="Nkp2/Cnl2"/>
</dbReference>
<name>A0A9P4V0D0_9PLEO</name>
<dbReference type="OrthoDB" id="2311687at2759"/>
<gene>
    <name evidence="1" type="ORF">EJ04DRAFT_536265</name>
</gene>
<keyword evidence="2" id="KW-1185">Reference proteome</keyword>
<dbReference type="GO" id="GO:0007059">
    <property type="term" value="P:chromosome segregation"/>
    <property type="evidence" value="ECO:0007669"/>
    <property type="project" value="TreeGrafter"/>
</dbReference>
<dbReference type="AlphaFoldDB" id="A0A9P4V0D0"/>
<sequence>MSSQERAVLSDFLLSPASLRDVVTLRQFTDIFPTAHRSNPAIKELYREIANLRKEDIELVRQNIGDEVRQSKQLRQQYRNARPPDDRANVPGLAVAALETEAEACGCFDSIDKHLKPHTLQTVHASIQEACTGLETEVQALEGDIDLALDELKAAIGDLSDLRYGHLAKSAGSGDDVSAEVLAALKRLEAACTDAAE</sequence>
<dbReference type="GO" id="GO:0031511">
    <property type="term" value="C:Mis6-Sim4 complex"/>
    <property type="evidence" value="ECO:0007669"/>
    <property type="project" value="TreeGrafter"/>
</dbReference>
<proteinExistence type="predicted"/>
<evidence type="ECO:0008006" key="3">
    <source>
        <dbReference type="Google" id="ProtNLM"/>
    </source>
</evidence>
<dbReference type="PANTHER" id="PTHR28064">
    <property type="entry name" value="INNER KINETOCHORE SUBUNIT NKP2"/>
    <property type="match status" value="1"/>
</dbReference>
<dbReference type="Pfam" id="PF09447">
    <property type="entry name" value="Cnl2_NKP2"/>
    <property type="match status" value="1"/>
</dbReference>
<evidence type="ECO:0000313" key="1">
    <source>
        <dbReference type="EMBL" id="KAF2732031.1"/>
    </source>
</evidence>
<protein>
    <recommendedName>
        <fullName evidence="3">Cnl2/NKP2 family protein</fullName>
    </recommendedName>
</protein>
<dbReference type="PANTHER" id="PTHR28064:SF1">
    <property type="entry name" value="INNER KINETOCHORE SUBUNIT NKP2"/>
    <property type="match status" value="1"/>
</dbReference>
<dbReference type="EMBL" id="ML996184">
    <property type="protein sequence ID" value="KAF2732031.1"/>
    <property type="molecule type" value="Genomic_DNA"/>
</dbReference>
<evidence type="ECO:0000313" key="2">
    <source>
        <dbReference type="Proteomes" id="UP000799444"/>
    </source>
</evidence>